<dbReference type="EMBL" id="HE797253">
    <property type="protein sequence ID" value="CCM06224.1"/>
    <property type="molecule type" value="Genomic_DNA"/>
</dbReference>
<dbReference type="Gene3D" id="3.40.50.1820">
    <property type="entry name" value="alpha/beta hydrolase"/>
    <property type="match status" value="1"/>
</dbReference>
<feature type="domain" description="BD-FAE-like" evidence="3">
    <location>
        <begin position="122"/>
        <end position="229"/>
    </location>
</feature>
<dbReference type="GO" id="GO:0016787">
    <property type="term" value="F:hydrolase activity"/>
    <property type="evidence" value="ECO:0007669"/>
    <property type="project" value="UniProtKB-KW"/>
</dbReference>
<gene>
    <name evidence="4" type="ORF">FIBRA_08470</name>
</gene>
<name>J4H570_9APHY</name>
<proteinExistence type="predicted"/>
<dbReference type="STRING" id="599839.J4H570"/>
<keyword evidence="1" id="KW-0378">Hydrolase</keyword>
<feature type="compositionally biased region" description="Pro residues" evidence="2">
    <location>
        <begin position="260"/>
        <end position="271"/>
    </location>
</feature>
<dbReference type="OrthoDB" id="6495301at2759"/>
<keyword evidence="5" id="KW-1185">Reference proteome</keyword>
<dbReference type="RefSeq" id="XP_012185507.1">
    <property type="nucleotide sequence ID" value="XM_012330117.1"/>
</dbReference>
<evidence type="ECO:0000313" key="5">
    <source>
        <dbReference type="Proteomes" id="UP000006352"/>
    </source>
</evidence>
<dbReference type="AlphaFoldDB" id="J4H570"/>
<evidence type="ECO:0000256" key="2">
    <source>
        <dbReference type="SAM" id="MobiDB-lite"/>
    </source>
</evidence>
<dbReference type="InterPro" id="IPR029058">
    <property type="entry name" value="AB_hydrolase_fold"/>
</dbReference>
<dbReference type="InterPro" id="IPR050300">
    <property type="entry name" value="GDXG_lipolytic_enzyme"/>
</dbReference>
<accession>J4H570</accession>
<dbReference type="InterPro" id="IPR049492">
    <property type="entry name" value="BD-FAE-like_dom"/>
</dbReference>
<feature type="region of interest" description="Disordered" evidence="2">
    <location>
        <begin position="239"/>
        <end position="272"/>
    </location>
</feature>
<evidence type="ECO:0000256" key="1">
    <source>
        <dbReference type="ARBA" id="ARBA00022801"/>
    </source>
</evidence>
<protein>
    <recommendedName>
        <fullName evidence="3">BD-FAE-like domain-containing protein</fullName>
    </recommendedName>
</protein>
<dbReference type="PANTHER" id="PTHR48081:SF33">
    <property type="entry name" value="KYNURENINE FORMAMIDASE"/>
    <property type="match status" value="1"/>
</dbReference>
<evidence type="ECO:0000259" key="3">
    <source>
        <dbReference type="Pfam" id="PF20434"/>
    </source>
</evidence>
<evidence type="ECO:0000313" key="4">
    <source>
        <dbReference type="EMBL" id="CCM06224.1"/>
    </source>
</evidence>
<sequence>MSEPVNGMVGLWREEEGGEGRQREFITLRRGRRGHDVSETRSEYRVRPRDLSELAPGRMKTCSVLRSWLGRPARRSPRPLAPLSSSSLTSPAVEMLIDFEELLAVPYVSQPTVAHNPLHQFDLYVPKSPSTTTQAPPLICFVHGGAWRSEDKAQHAQLARRLAAHTRFPVAIPNYRLSTPATPLRHPAHAEDLLAFLHFVLTWSGPPSSPCPYDPTQLYLLGHSCSAHMLTSIFLQPPESISDPSPSPSPPSSPAASDPSSPPLPPSPIPTPAALSPSPALLASTRALVLSEGLYDFDTLLRAFPAYKSWFIAPTFGRLRSYTPWNTASYRPRPGGAHLRWLVLHSRGDTLVHPEQSALIWRHLKELYAEPQDGDERGTARMVCRDWDTLTEEHNDTLAGEVYPRLVADFVRDDVAWRASDK</sequence>
<dbReference type="InParanoid" id="J4H570"/>
<dbReference type="SUPFAM" id="SSF53474">
    <property type="entry name" value="alpha/beta-Hydrolases"/>
    <property type="match status" value="1"/>
</dbReference>
<reference evidence="4 5" key="1">
    <citation type="journal article" date="2012" name="Appl. Environ. Microbiol.">
        <title>Short-read sequencing for genomic analysis of the brown rot fungus Fibroporia radiculosa.</title>
        <authorList>
            <person name="Tang J.D."/>
            <person name="Perkins A.D."/>
            <person name="Sonstegard T.S."/>
            <person name="Schroeder S.G."/>
            <person name="Burgess S.C."/>
            <person name="Diehl S.V."/>
        </authorList>
    </citation>
    <scope>NUCLEOTIDE SEQUENCE [LARGE SCALE GENOMIC DNA]</scope>
    <source>
        <strain evidence="4 5">TFFH 294</strain>
    </source>
</reference>
<dbReference type="GeneID" id="24101124"/>
<organism evidence="4 5">
    <name type="scientific">Fibroporia radiculosa</name>
    <dbReference type="NCBI Taxonomy" id="599839"/>
    <lineage>
        <taxon>Eukaryota</taxon>
        <taxon>Fungi</taxon>
        <taxon>Dikarya</taxon>
        <taxon>Basidiomycota</taxon>
        <taxon>Agaricomycotina</taxon>
        <taxon>Agaricomycetes</taxon>
        <taxon>Polyporales</taxon>
        <taxon>Fibroporiaceae</taxon>
        <taxon>Fibroporia</taxon>
    </lineage>
</organism>
<dbReference type="HOGENOM" id="CLU_016852_1_1_1"/>
<dbReference type="Pfam" id="PF20434">
    <property type="entry name" value="BD-FAE"/>
    <property type="match status" value="1"/>
</dbReference>
<dbReference type="Proteomes" id="UP000006352">
    <property type="component" value="Unassembled WGS sequence"/>
</dbReference>
<dbReference type="PANTHER" id="PTHR48081">
    <property type="entry name" value="AB HYDROLASE SUPERFAMILY PROTEIN C4A8.06C"/>
    <property type="match status" value="1"/>
</dbReference>